<accession>A0ABU8ZLM3</accession>
<dbReference type="RefSeq" id="WP_340468661.1">
    <property type="nucleotide sequence ID" value="NZ_JBANBB010000001.1"/>
</dbReference>
<organism evidence="1 2">
    <name type="scientific">Bifidobacterium favimelis</name>
    <dbReference type="NCBI Taxonomy" id="3122979"/>
    <lineage>
        <taxon>Bacteria</taxon>
        <taxon>Bacillati</taxon>
        <taxon>Actinomycetota</taxon>
        <taxon>Actinomycetes</taxon>
        <taxon>Bifidobacteriales</taxon>
        <taxon>Bifidobacteriaceae</taxon>
        <taxon>Bifidobacterium</taxon>
    </lineage>
</organism>
<keyword evidence="2" id="KW-1185">Reference proteome</keyword>
<dbReference type="NCBIfam" id="TIGR02548">
    <property type="entry name" value="casB_cse2"/>
    <property type="match status" value="1"/>
</dbReference>
<gene>
    <name evidence="1" type="primary">casB</name>
    <name evidence="1" type="synonym">cse2</name>
    <name evidence="1" type="ORF">V8P97_01375</name>
</gene>
<evidence type="ECO:0000313" key="1">
    <source>
        <dbReference type="EMBL" id="MEK0306128.1"/>
    </source>
</evidence>
<dbReference type="Gene3D" id="1.10.520.40">
    <property type="entry name" value="CRISPR-associated protein Cse2"/>
    <property type="match status" value="1"/>
</dbReference>
<dbReference type="InterPro" id="IPR038287">
    <property type="entry name" value="Cse2_sf"/>
</dbReference>
<proteinExistence type="predicted"/>
<dbReference type="EMBL" id="JBANBB010000001">
    <property type="protein sequence ID" value="MEK0306128.1"/>
    <property type="molecule type" value="Genomic_DNA"/>
</dbReference>
<dbReference type="InterPro" id="IPR013382">
    <property type="entry name" value="CRISPR-assoc_prot_Cse2"/>
</dbReference>
<reference evidence="1 2" key="1">
    <citation type="submission" date="2024-02" db="EMBL/GenBank/DDBJ databases">
        <title>Bifidobacterium honeyensis sp. nov., isolated from the comb honey.</title>
        <authorList>
            <person name="Liu W."/>
            <person name="Li Y."/>
        </authorList>
    </citation>
    <scope>NUCLEOTIDE SEQUENCE [LARGE SCALE GENOMIC DNA]</scope>
    <source>
        <strain evidence="1 2">IMAU50988</strain>
    </source>
</reference>
<dbReference type="Pfam" id="PF09485">
    <property type="entry name" value="CRISPR_Cse2"/>
    <property type="match status" value="1"/>
</dbReference>
<dbReference type="Proteomes" id="UP001373159">
    <property type="component" value="Unassembled WGS sequence"/>
</dbReference>
<evidence type="ECO:0000313" key="2">
    <source>
        <dbReference type="Proteomes" id="UP001373159"/>
    </source>
</evidence>
<name>A0ABU8ZLM3_9BIFI</name>
<comment type="caution">
    <text evidence="1">The sequence shown here is derived from an EMBL/GenBank/DDBJ whole genome shotgun (WGS) entry which is preliminary data.</text>
</comment>
<sequence>MVRPTETIATKAMPSFATKRKAVGRFVEKKIEKLQDDYTANTPAGSQAKAHLAILRHGFLDQRLGWLNVGYDLFEGWPTAELGVLVDEDNQVTTAAVKAVSIALQMYAIHQQSKSTGMAWFAEVGNQSGADMSEDQFGREITKERGAAYGACTHSFGYDCHVVDSILDKKVNHYCLKMLQRIEDMPSFTGIEHNLWSLIKLMRSHDVELDYNQFSQDLFDLQFPSVRSSVFSRWSRQYFGTSIDESDGGKQ</sequence>
<protein>
    <submittedName>
        <fullName evidence="1">Type I-E CRISPR-associated protein Cse2/CasB</fullName>
    </submittedName>
</protein>